<keyword evidence="1" id="KW-0472">Membrane</keyword>
<feature type="transmembrane region" description="Helical" evidence="1">
    <location>
        <begin position="252"/>
        <end position="272"/>
    </location>
</feature>
<feature type="transmembrane region" description="Helical" evidence="1">
    <location>
        <begin position="87"/>
        <end position="106"/>
    </location>
</feature>
<evidence type="ECO:0000256" key="1">
    <source>
        <dbReference type="SAM" id="Phobius"/>
    </source>
</evidence>
<gene>
    <name evidence="2" type="ORF">ASN18_2349</name>
</gene>
<reference evidence="2 3" key="1">
    <citation type="submission" date="2015-11" db="EMBL/GenBank/DDBJ databases">
        <authorList>
            <person name="Lin W."/>
        </authorList>
    </citation>
    <scope>NUCLEOTIDE SEQUENCE [LARGE SCALE GENOMIC DNA]</scope>
    <source>
        <strain evidence="2 3">HCH-1</strain>
    </source>
</reference>
<feature type="transmembrane region" description="Helical" evidence="1">
    <location>
        <begin position="152"/>
        <end position="176"/>
    </location>
</feature>
<accession>A0ABR5SD84</accession>
<feature type="transmembrane region" description="Helical" evidence="1">
    <location>
        <begin position="188"/>
        <end position="205"/>
    </location>
</feature>
<dbReference type="Proteomes" id="UP000060487">
    <property type="component" value="Unassembled WGS sequence"/>
</dbReference>
<evidence type="ECO:0000313" key="3">
    <source>
        <dbReference type="Proteomes" id="UP000060487"/>
    </source>
</evidence>
<comment type="caution">
    <text evidence="2">The sequence shown here is derived from an EMBL/GenBank/DDBJ whole genome shotgun (WGS) entry which is preliminary data.</text>
</comment>
<keyword evidence="3" id="KW-1185">Reference proteome</keyword>
<organism evidence="2 3">
    <name type="scientific">Candidatus Magnetominusculus xianensis</name>
    <dbReference type="NCBI Taxonomy" id="1748249"/>
    <lineage>
        <taxon>Bacteria</taxon>
        <taxon>Pseudomonadati</taxon>
        <taxon>Nitrospirota</taxon>
        <taxon>Nitrospiria</taxon>
        <taxon>Nitrospirales</taxon>
        <taxon>Nitrospiraceae</taxon>
        <taxon>Candidatus Magnetominusculus</taxon>
    </lineage>
</organism>
<feature type="transmembrane region" description="Helical" evidence="1">
    <location>
        <begin position="118"/>
        <end position="146"/>
    </location>
</feature>
<feature type="transmembrane region" description="Helical" evidence="1">
    <location>
        <begin position="6"/>
        <end position="27"/>
    </location>
</feature>
<evidence type="ECO:0000313" key="2">
    <source>
        <dbReference type="EMBL" id="KWT82909.1"/>
    </source>
</evidence>
<feature type="transmembrane region" description="Helical" evidence="1">
    <location>
        <begin position="278"/>
        <end position="299"/>
    </location>
</feature>
<sequence length="316" mass="37642">MITLIAYILLIILMVIPHILFYSLIAAFLIKQINSINMIKPHMKTRLLFYGHLVVCILTYTILNYFIFIKSDMKVGKLEFRRLDLVYSYYFILIELLYFWTLYHHLSSIIKRHNTTYVLYWPFYIICFLIPISLYFIIVDIVFMITQYYHNIILFLVVMYKVLYSFGWQLIIIYLINKYKNSHHSVNLTLLIGTTLVLLVALSLLAKYNISLLLPNYFLTIDYKIVKATEMLLLFYLFIILKSIYSDKIKQYLSYISIIICNTIVISCYMPFIDRMKIDYNIICPSLLLDSVIISTMLYRFSANLLKKLVRFTQNT</sequence>
<feature type="transmembrane region" description="Helical" evidence="1">
    <location>
        <begin position="225"/>
        <end position="245"/>
    </location>
</feature>
<name>A0ABR5SD84_9BACT</name>
<keyword evidence="1" id="KW-0812">Transmembrane</keyword>
<feature type="transmembrane region" description="Helical" evidence="1">
    <location>
        <begin position="47"/>
        <end position="67"/>
    </location>
</feature>
<keyword evidence="1" id="KW-1133">Transmembrane helix</keyword>
<protein>
    <submittedName>
        <fullName evidence="2">Uncharacterized protein</fullName>
    </submittedName>
</protein>
<proteinExistence type="predicted"/>
<dbReference type="EMBL" id="LNQR01000082">
    <property type="protein sequence ID" value="KWT82909.1"/>
    <property type="molecule type" value="Genomic_DNA"/>
</dbReference>